<dbReference type="Pfam" id="PF03279">
    <property type="entry name" value="Lip_A_acyltrans"/>
    <property type="match status" value="1"/>
</dbReference>
<dbReference type="PANTHER" id="PTHR30606:SF9">
    <property type="entry name" value="LIPID A BIOSYNTHESIS LAUROYLTRANSFERASE"/>
    <property type="match status" value="1"/>
</dbReference>
<reference evidence="10 11" key="1">
    <citation type="journal article" date="2011" name="Front. Microbiol.">
        <title>Genomic signatures of strain selection and enhancement in Bacillus atrophaeus var. globigii, a historical biowarfare simulant.</title>
        <authorList>
            <person name="Gibbons H.S."/>
            <person name="Broomall S.M."/>
            <person name="McNew L.A."/>
            <person name="Daligault H."/>
            <person name="Chapman C."/>
            <person name="Bruce D."/>
            <person name="Karavis M."/>
            <person name="Krepps M."/>
            <person name="McGregor P.A."/>
            <person name="Hong C."/>
            <person name="Park K.H."/>
            <person name="Akmal A."/>
            <person name="Feldman A."/>
            <person name="Lin J.S."/>
            <person name="Chang W.E."/>
            <person name="Higgs B.W."/>
            <person name="Demirev P."/>
            <person name="Lindquist J."/>
            <person name="Liem A."/>
            <person name="Fochler E."/>
            <person name="Read T.D."/>
            <person name="Tapia R."/>
            <person name="Johnson S."/>
            <person name="Bishop-Lilly K.A."/>
            <person name="Detter C."/>
            <person name="Han C."/>
            <person name="Sozhamannan S."/>
            <person name="Rosenzweig C.N."/>
            <person name="Skowronski E.W."/>
        </authorList>
    </citation>
    <scope>NUCLEOTIDE SEQUENCE [LARGE SCALE GENOMIC DNA]</scope>
    <source>
        <strain evidence="10 11">AK5</strain>
    </source>
</reference>
<feature type="transmembrane region" description="Helical" evidence="9">
    <location>
        <begin position="24"/>
        <end position="42"/>
    </location>
</feature>
<keyword evidence="11" id="KW-1185">Reference proteome</keyword>
<dbReference type="GO" id="GO:0005886">
    <property type="term" value="C:plasma membrane"/>
    <property type="evidence" value="ECO:0007669"/>
    <property type="project" value="UniProtKB-SubCell"/>
</dbReference>
<feature type="short sequence motif" description="HXXXXD motif" evidence="9">
    <location>
        <begin position="140"/>
        <end position="145"/>
    </location>
</feature>
<keyword evidence="8 9" id="KW-0012">Acyltransferase</keyword>
<dbReference type="RefSeq" id="WP_126794167.1">
    <property type="nucleotide sequence ID" value="NZ_PIPI01000009.1"/>
</dbReference>
<evidence type="ECO:0000256" key="6">
    <source>
        <dbReference type="ARBA" id="ARBA00022989"/>
    </source>
</evidence>
<comment type="similarity">
    <text evidence="9">Belongs to the LpxL/LpxM/LpxP family.</text>
</comment>
<proteinExistence type="inferred from homology"/>
<dbReference type="UniPathway" id="UPA00030"/>
<evidence type="ECO:0000256" key="4">
    <source>
        <dbReference type="ARBA" id="ARBA00022692"/>
    </source>
</evidence>
<comment type="pathway">
    <text evidence="9">Bacterial outer membrane biogenesis; lipopolysaccharide biosynthesis.</text>
</comment>
<comment type="catalytic activity">
    <reaction evidence="9">
        <text>an alpha-Kdo-(2-&gt;4)-alpha-Kdo-(2-&gt;6)-lipid IVA + a fatty acyl-[ACP] = an alpha-Kdo-(2-&gt;4)-alpha-Kdo-(2-&gt;6)-(acyl)-lipid IVA + holo-[ACP]</text>
        <dbReference type="Rhea" id="RHEA:69396"/>
        <dbReference type="Rhea" id="RHEA-COMP:9685"/>
        <dbReference type="Rhea" id="RHEA-COMP:14125"/>
        <dbReference type="ChEBI" id="CHEBI:64479"/>
        <dbReference type="ChEBI" id="CHEBI:138651"/>
        <dbReference type="ChEBI" id="CHEBI:176429"/>
        <dbReference type="ChEBI" id="CHEBI:176430"/>
        <dbReference type="EC" id="2.3.1.241"/>
    </reaction>
</comment>
<dbReference type="GO" id="GO:0009103">
    <property type="term" value="P:lipopolysaccharide biosynthetic process"/>
    <property type="evidence" value="ECO:0007669"/>
    <property type="project" value="UniProtKB-UniRule"/>
</dbReference>
<comment type="subcellular location">
    <subcellularLocation>
        <location evidence="9">Cell inner membrane</location>
        <topology evidence="9">Single-pass membrane protein</topology>
    </subcellularLocation>
</comment>
<evidence type="ECO:0000256" key="8">
    <source>
        <dbReference type="ARBA" id="ARBA00023315"/>
    </source>
</evidence>
<organism evidence="10 11">
    <name type="scientific">Aliidiomarina haloalkalitolerans</name>
    <dbReference type="NCBI Taxonomy" id="859059"/>
    <lineage>
        <taxon>Bacteria</taxon>
        <taxon>Pseudomonadati</taxon>
        <taxon>Pseudomonadota</taxon>
        <taxon>Gammaproteobacteria</taxon>
        <taxon>Alteromonadales</taxon>
        <taxon>Idiomarinaceae</taxon>
        <taxon>Aliidiomarina</taxon>
    </lineage>
</organism>
<comment type="caution">
    <text evidence="10">The sequence shown here is derived from an EMBL/GenBank/DDBJ whole genome shotgun (WGS) entry which is preliminary data.</text>
</comment>
<keyword evidence="7 9" id="KW-0472">Membrane</keyword>
<dbReference type="Proteomes" id="UP000288212">
    <property type="component" value="Unassembled WGS sequence"/>
</dbReference>
<keyword evidence="4 9" id="KW-0812">Transmembrane</keyword>
<protein>
    <recommendedName>
        <fullName evidence="9">Lipid A biosynthesis acyltransferase</fullName>
        <ecNumber evidence="9">2.3.1.241</ecNumber>
    </recommendedName>
    <alternativeName>
        <fullName evidence="9">Kdo(2)-lipid IV(A) acyltransferase</fullName>
    </alternativeName>
</protein>
<evidence type="ECO:0000256" key="7">
    <source>
        <dbReference type="ARBA" id="ARBA00023136"/>
    </source>
</evidence>
<evidence type="ECO:0000313" key="10">
    <source>
        <dbReference type="EMBL" id="RUO18396.1"/>
    </source>
</evidence>
<dbReference type="EMBL" id="PIPI01000009">
    <property type="protein sequence ID" value="RUO18396.1"/>
    <property type="molecule type" value="Genomic_DNA"/>
</dbReference>
<dbReference type="OrthoDB" id="9803456at2"/>
<evidence type="ECO:0000256" key="2">
    <source>
        <dbReference type="ARBA" id="ARBA00022519"/>
    </source>
</evidence>
<evidence type="ECO:0000256" key="9">
    <source>
        <dbReference type="HAMAP-Rule" id="MF_01942"/>
    </source>
</evidence>
<evidence type="ECO:0000256" key="5">
    <source>
        <dbReference type="ARBA" id="ARBA00022985"/>
    </source>
</evidence>
<dbReference type="NCBIfam" id="TIGR02207">
    <property type="entry name" value="lipid_A_htrB"/>
    <property type="match status" value="1"/>
</dbReference>
<sequence>MAEQNNQHSVELPRFRAYFLHPKFWPTWLGIGFMYLLSWLPFRVQLALGRLIGRVFYRAFPKRVKVARRNLELCFPDMASAEREALIKRNFQNTGIALLETGMAWWWPDWRMRRILKVEGWEHVEQAERDGKGVFLLLFHFLCLEVHARVFGLKKPSVGLYRPHNNPVMEYLQTRGRSRSNKYMIRKKDVRGMIAALDSGEVCGYLPDQDYGRKRAVYVPLFAVPDAATTTGTSLFANSADCVTLISTCERLPNAEGYLLRVLPALEAIPSGSDEEDARRVNREVERAVKSMPDMYMWMHRRFKTRPHDDLPSYYAHATSTQANTTANGD</sequence>
<evidence type="ECO:0000256" key="3">
    <source>
        <dbReference type="ARBA" id="ARBA00022679"/>
    </source>
</evidence>
<name>A0A432VQD1_9GAMM</name>
<dbReference type="InterPro" id="IPR004960">
    <property type="entry name" value="LipA_acyltrans"/>
</dbReference>
<comment type="function">
    <text evidence="9">Catalyzes the transfer of an acyl chain from an acyl-[acyl-carrier-protein] (ACP) to a Kdo(2)-lipid IV(A) to form a Kdo(2)-(acyl)-lipid IV(A).</text>
</comment>
<comment type="pathway">
    <text evidence="9">Glycolipid biosynthesis; KDO(2)-lipid A biosynthesis; KDO(2)-lipid A from CMP-3-deoxy-D-manno-octulosonate and lipid IV(A): step 3/4.</text>
</comment>
<evidence type="ECO:0000256" key="1">
    <source>
        <dbReference type="ARBA" id="ARBA00022475"/>
    </source>
</evidence>
<dbReference type="GO" id="GO:0008913">
    <property type="term" value="F:Kdo2-lipid IVA acyltransferase activity"/>
    <property type="evidence" value="ECO:0007669"/>
    <property type="project" value="UniProtKB-EC"/>
</dbReference>
<dbReference type="GO" id="GO:0009245">
    <property type="term" value="P:lipid A biosynthetic process"/>
    <property type="evidence" value="ECO:0007669"/>
    <property type="project" value="InterPro"/>
</dbReference>
<accession>A0A432VQD1</accession>
<dbReference type="HAMAP" id="MF_01942">
    <property type="entry name" value="Lipid_A_LpxL_LpxP"/>
    <property type="match status" value="1"/>
</dbReference>
<dbReference type="PIRSF" id="PIRSF026649">
    <property type="entry name" value="MsbB"/>
    <property type="match status" value="1"/>
</dbReference>
<keyword evidence="3 9" id="KW-0808">Transferase</keyword>
<keyword evidence="1 9" id="KW-1003">Cell membrane</keyword>
<keyword evidence="6 9" id="KW-1133">Transmembrane helix</keyword>
<dbReference type="EC" id="2.3.1.241" evidence="9"/>
<dbReference type="UniPathway" id="UPA00360">
    <property type="reaction ID" value="UER00485"/>
</dbReference>
<dbReference type="AlphaFoldDB" id="A0A432VQD1"/>
<evidence type="ECO:0000313" key="11">
    <source>
        <dbReference type="Proteomes" id="UP000288212"/>
    </source>
</evidence>
<dbReference type="CDD" id="cd07984">
    <property type="entry name" value="LPLAT_LABLAT-like"/>
    <property type="match status" value="1"/>
</dbReference>
<dbReference type="PANTHER" id="PTHR30606">
    <property type="entry name" value="LIPID A BIOSYNTHESIS LAUROYL ACYLTRANSFERASE"/>
    <property type="match status" value="1"/>
</dbReference>
<keyword evidence="2 9" id="KW-0997">Cell inner membrane</keyword>
<dbReference type="InterPro" id="IPR011920">
    <property type="entry name" value="Lipid_A_LpxL_LpxP"/>
</dbReference>
<dbReference type="GO" id="GO:0036104">
    <property type="term" value="P:Kdo2-lipid A biosynthetic process"/>
    <property type="evidence" value="ECO:0007669"/>
    <property type="project" value="UniProtKB-UniRule"/>
</dbReference>
<keyword evidence="5 9" id="KW-0448">Lipopolysaccharide biosynthesis</keyword>
<gene>
    <name evidence="9" type="primary">lpxL</name>
    <name evidence="10" type="ORF">CWE06_11110</name>
</gene>